<feature type="binding site" evidence="9">
    <location>
        <begin position="180"/>
        <end position="181"/>
    </location>
    <ligand>
        <name>alpha-D-glucose 1-phosphate</name>
        <dbReference type="ChEBI" id="CHEBI:58601"/>
    </ligand>
</feature>
<feature type="domain" description="Nucleotidyl transferase" evidence="10">
    <location>
        <begin position="8"/>
        <end position="261"/>
    </location>
</feature>
<dbReference type="Gene3D" id="3.90.550.10">
    <property type="entry name" value="Spore Coat Polysaccharide Biosynthesis Protein SpsA, Chain A"/>
    <property type="match status" value="1"/>
</dbReference>
<dbReference type="PANTHER" id="PTHR43523">
    <property type="entry name" value="GLUCOSE-1-PHOSPHATE ADENYLYLTRANSFERASE-RELATED"/>
    <property type="match status" value="1"/>
</dbReference>
<dbReference type="GO" id="GO:0005978">
    <property type="term" value="P:glycogen biosynthetic process"/>
    <property type="evidence" value="ECO:0007669"/>
    <property type="project" value="UniProtKB-UniRule"/>
</dbReference>
<dbReference type="InterPro" id="IPR005836">
    <property type="entry name" value="ADP_Glu_pyroP_CS"/>
</dbReference>
<feature type="binding site" evidence="9">
    <location>
        <position position="191"/>
    </location>
    <ligand>
        <name>alpha-D-glucose 1-phosphate</name>
        <dbReference type="ChEBI" id="CHEBI:58601"/>
    </ligand>
</feature>
<dbReference type="Gene3D" id="2.160.10.10">
    <property type="entry name" value="Hexapeptide repeat proteins"/>
    <property type="match status" value="1"/>
</dbReference>
<evidence type="ECO:0000256" key="9">
    <source>
        <dbReference type="HAMAP-Rule" id="MF_00624"/>
    </source>
</evidence>
<dbReference type="InterPro" id="IPR005835">
    <property type="entry name" value="NTP_transferase_dom"/>
</dbReference>
<dbReference type="GO" id="GO:0005524">
    <property type="term" value="F:ATP binding"/>
    <property type="evidence" value="ECO:0007669"/>
    <property type="project" value="UniProtKB-KW"/>
</dbReference>
<comment type="pathway">
    <text evidence="9">Glycan biosynthesis; glycogen biosynthesis.</text>
</comment>
<keyword evidence="5 9" id="KW-0547">Nucleotide-binding</keyword>
<dbReference type="CDD" id="cd04651">
    <property type="entry name" value="LbH_G1P_AT_C"/>
    <property type="match status" value="1"/>
</dbReference>
<organism evidence="12 13">
    <name type="scientific">Pseudoramibacter porci</name>
    <dbReference type="NCBI Taxonomy" id="2606631"/>
    <lineage>
        <taxon>Bacteria</taxon>
        <taxon>Bacillati</taxon>
        <taxon>Bacillota</taxon>
        <taxon>Clostridia</taxon>
        <taxon>Eubacteriales</taxon>
        <taxon>Eubacteriaceae</taxon>
        <taxon>Pseudoramibacter</taxon>
    </lineage>
</organism>
<dbReference type="NCBIfam" id="NF003670">
    <property type="entry name" value="PRK05293.1"/>
    <property type="match status" value="1"/>
</dbReference>
<proteinExistence type="inferred from homology"/>
<dbReference type="Proteomes" id="UP000461754">
    <property type="component" value="Unassembled WGS sequence"/>
</dbReference>
<evidence type="ECO:0000259" key="10">
    <source>
        <dbReference type="Pfam" id="PF00483"/>
    </source>
</evidence>
<dbReference type="CDD" id="cd02508">
    <property type="entry name" value="ADP_Glucose_PP"/>
    <property type="match status" value="1"/>
</dbReference>
<reference evidence="12 13" key="1">
    <citation type="submission" date="2019-08" db="EMBL/GenBank/DDBJ databases">
        <title>In-depth cultivation of the pig gut microbiome towards novel bacterial diversity and tailored functional studies.</title>
        <authorList>
            <person name="Wylensek D."/>
            <person name="Hitch T.C.A."/>
            <person name="Clavel T."/>
        </authorList>
    </citation>
    <scope>NUCLEOTIDE SEQUENCE [LARGE SCALE GENOMIC DNA]</scope>
    <source>
        <strain evidence="12 13">RF-744-FAT-4</strain>
    </source>
</reference>
<comment type="catalytic activity">
    <reaction evidence="9">
        <text>alpha-D-glucose 1-phosphate + ATP + H(+) = ADP-alpha-D-glucose + diphosphate</text>
        <dbReference type="Rhea" id="RHEA:12120"/>
        <dbReference type="ChEBI" id="CHEBI:15378"/>
        <dbReference type="ChEBI" id="CHEBI:30616"/>
        <dbReference type="ChEBI" id="CHEBI:33019"/>
        <dbReference type="ChEBI" id="CHEBI:57498"/>
        <dbReference type="ChEBI" id="CHEBI:58601"/>
        <dbReference type="EC" id="2.7.7.27"/>
    </reaction>
</comment>
<feature type="domain" description="Glucose-1-phosphate adenylyltransferase/Bifunctional protein GlmU-like C-terminal hexapeptide" evidence="11">
    <location>
        <begin position="291"/>
        <end position="372"/>
    </location>
</feature>
<evidence type="ECO:0000256" key="4">
    <source>
        <dbReference type="ARBA" id="ARBA00022695"/>
    </source>
</evidence>
<dbReference type="RefSeq" id="WP_154575495.1">
    <property type="nucleotide sequence ID" value="NZ_VUMO01000001.1"/>
</dbReference>
<sequence length="375" mass="41937">MMNTECVAMLLAGGQGSRLKALTANNAKPAVLFGGKYRIIDFPLSNCMNSNIDVVGVLTQYRPYILNNYIGNGSAWALDKVNGGVRILPPYMGQKGGRWYNGTADAITQNIDFIDRFNPEYVLILSGDHIYKMDYAKMIAYHKSKQADLTIAVREVPWEEASRFGVVVTNDELRIQEFQEKPPEPKSNKASMGIYVFNWPVLRKALIEDAQDPNSENDFGNNVIPALHNENKRIFAYMFSDYWKDVGTIDSYYDANMDLLDESCDFDLTDPNFRIFSNNNSRHPQYIGPNAEVSHSLICDGCVVFGHVEHSILSHDITIGEHTYIKDCIIHTGAVIKDGAHLERCIVGPRGTVSADTRIVASENDDPSQIQVING</sequence>
<keyword evidence="7 9" id="KW-0320">Glycogen biosynthesis</keyword>
<evidence type="ECO:0000256" key="6">
    <source>
        <dbReference type="ARBA" id="ARBA00022840"/>
    </source>
</evidence>
<dbReference type="UniPathway" id="UPA00164"/>
<evidence type="ECO:0000256" key="3">
    <source>
        <dbReference type="ARBA" id="ARBA00022679"/>
    </source>
</evidence>
<dbReference type="NCBIfam" id="TIGR02091">
    <property type="entry name" value="glgC"/>
    <property type="match status" value="1"/>
</dbReference>
<dbReference type="InterPro" id="IPR023049">
    <property type="entry name" value="GlgC_bac"/>
</dbReference>
<dbReference type="EMBL" id="VUMO01000001">
    <property type="protein sequence ID" value="MSS19099.1"/>
    <property type="molecule type" value="Genomic_DNA"/>
</dbReference>
<evidence type="ECO:0000256" key="8">
    <source>
        <dbReference type="ARBA" id="ARBA00023277"/>
    </source>
</evidence>
<keyword evidence="4 9" id="KW-0548">Nucleotidyltransferase</keyword>
<feature type="site" description="Could play a key role in the communication between the regulatory and the substrate sites" evidence="9">
    <location>
        <position position="60"/>
    </location>
</feature>
<evidence type="ECO:0000256" key="2">
    <source>
        <dbReference type="ARBA" id="ARBA00022600"/>
    </source>
</evidence>
<dbReference type="SUPFAM" id="SSF51161">
    <property type="entry name" value="Trimeric LpxA-like enzymes"/>
    <property type="match status" value="1"/>
</dbReference>
<dbReference type="PROSITE" id="PS00808">
    <property type="entry name" value="ADP_GLC_PYROPHOSPH_1"/>
    <property type="match status" value="1"/>
</dbReference>
<gene>
    <name evidence="9" type="primary">glgC</name>
    <name evidence="12" type="ORF">FYJ52_01545</name>
</gene>
<comment type="similarity">
    <text evidence="1 9">Belongs to the bacterial/plant glucose-1-phosphate adenylyltransferase family.</text>
</comment>
<dbReference type="EC" id="2.7.7.27" evidence="9"/>
<comment type="function">
    <text evidence="9">Involved in the biosynthesis of ADP-glucose, a building block required for the elongation reactions to produce glycogen. Catalyzes the reaction between ATP and alpha-D-glucose 1-phosphate (G1P) to produce pyrophosphate and ADP-Glc.</text>
</comment>
<evidence type="ECO:0000256" key="5">
    <source>
        <dbReference type="ARBA" id="ARBA00022741"/>
    </source>
</evidence>
<dbReference type="Pfam" id="PF00483">
    <property type="entry name" value="NTP_transferase"/>
    <property type="match status" value="1"/>
</dbReference>
<evidence type="ECO:0000256" key="7">
    <source>
        <dbReference type="ARBA" id="ARBA00023056"/>
    </source>
</evidence>
<feature type="binding site" evidence="9">
    <location>
        <position position="100"/>
    </location>
    <ligand>
        <name>alpha-D-glucose 1-phosphate</name>
        <dbReference type="ChEBI" id="CHEBI:58601"/>
    </ligand>
</feature>
<dbReference type="InterPro" id="IPR011004">
    <property type="entry name" value="Trimer_LpxA-like_sf"/>
</dbReference>
<dbReference type="InterPro" id="IPR029044">
    <property type="entry name" value="Nucleotide-diphossugar_trans"/>
</dbReference>
<dbReference type="SUPFAM" id="SSF53448">
    <property type="entry name" value="Nucleotide-diphospho-sugar transferases"/>
    <property type="match status" value="1"/>
</dbReference>
<accession>A0A7X2NEI1</accession>
<dbReference type="GO" id="GO:0008878">
    <property type="term" value="F:glucose-1-phosphate adenylyltransferase activity"/>
    <property type="evidence" value="ECO:0007669"/>
    <property type="project" value="UniProtKB-UniRule"/>
</dbReference>
<comment type="subunit">
    <text evidence="9">Homotetramer.</text>
</comment>
<dbReference type="PROSITE" id="PS00809">
    <property type="entry name" value="ADP_GLC_PYROPHOSPH_2"/>
    <property type="match status" value="1"/>
</dbReference>
<feature type="binding site" evidence="9">
    <location>
        <position position="165"/>
    </location>
    <ligand>
        <name>alpha-D-glucose 1-phosphate</name>
        <dbReference type="ChEBI" id="CHEBI:58601"/>
    </ligand>
</feature>
<keyword evidence="6 9" id="KW-0067">ATP-binding</keyword>
<evidence type="ECO:0000259" key="11">
    <source>
        <dbReference type="Pfam" id="PF24894"/>
    </source>
</evidence>
<keyword evidence="8 9" id="KW-0119">Carbohydrate metabolism</keyword>
<comment type="caution">
    <text evidence="12">The sequence shown here is derived from an EMBL/GenBank/DDBJ whole genome shotgun (WGS) entry which is preliminary data.</text>
</comment>
<keyword evidence="13" id="KW-1185">Reference proteome</keyword>
<dbReference type="PANTHER" id="PTHR43523:SF2">
    <property type="entry name" value="GLUCOSE-1-PHOSPHATE ADENYLYLTRANSFERASE"/>
    <property type="match status" value="1"/>
</dbReference>
<dbReference type="Pfam" id="PF24894">
    <property type="entry name" value="Hexapep_GlmU"/>
    <property type="match status" value="1"/>
</dbReference>
<dbReference type="PROSITE" id="PS00810">
    <property type="entry name" value="ADP_GLC_PYROPHOSPH_3"/>
    <property type="match status" value="1"/>
</dbReference>
<name>A0A7X2NEI1_9FIRM</name>
<feature type="site" description="Could play a key role in the communication between the regulatory and the substrate sites" evidence="9">
    <location>
        <position position="99"/>
    </location>
</feature>
<evidence type="ECO:0000313" key="13">
    <source>
        <dbReference type="Proteomes" id="UP000461754"/>
    </source>
</evidence>
<evidence type="ECO:0000256" key="1">
    <source>
        <dbReference type="ARBA" id="ARBA00010443"/>
    </source>
</evidence>
<keyword evidence="2 9" id="KW-0321">Glycogen metabolism</keyword>
<dbReference type="HAMAP" id="MF_00624">
    <property type="entry name" value="GlgC"/>
    <property type="match status" value="1"/>
</dbReference>
<keyword evidence="3 9" id="KW-0808">Transferase</keyword>
<protein>
    <recommendedName>
        <fullName evidence="9">Glucose-1-phosphate adenylyltransferase</fullName>
        <ecNumber evidence="9">2.7.7.27</ecNumber>
    </recommendedName>
    <alternativeName>
        <fullName evidence="9">ADP-glucose pyrophosphorylase</fullName>
        <shortName evidence="9">ADPGlc PPase</shortName>
    </alternativeName>
    <alternativeName>
        <fullName evidence="9">ADP-glucose synthase</fullName>
    </alternativeName>
</protein>
<evidence type="ECO:0000313" key="12">
    <source>
        <dbReference type="EMBL" id="MSS19099.1"/>
    </source>
</evidence>
<dbReference type="InterPro" id="IPR011831">
    <property type="entry name" value="ADP-Glc_PPase"/>
</dbReference>
<dbReference type="InterPro" id="IPR056818">
    <property type="entry name" value="GlmU/GlgC-like_hexapep"/>
</dbReference>
<dbReference type="AlphaFoldDB" id="A0A7X2NEI1"/>